<evidence type="ECO:0000313" key="5">
    <source>
        <dbReference type="Proteomes" id="UP000198418"/>
    </source>
</evidence>
<feature type="coiled-coil region" evidence="1">
    <location>
        <begin position="483"/>
        <end position="534"/>
    </location>
</feature>
<name>A0A212QXZ9_RHOAC</name>
<gene>
    <name evidence="4" type="ORF">SAMN06265338_10236</name>
</gene>
<keyword evidence="3" id="KW-0812">Transmembrane</keyword>
<dbReference type="NCBIfam" id="TIGR02302">
    <property type="entry name" value="aProt_lowcomp"/>
    <property type="match status" value="1"/>
</dbReference>
<feature type="transmembrane region" description="Helical" evidence="3">
    <location>
        <begin position="67"/>
        <end position="85"/>
    </location>
</feature>
<feature type="region of interest" description="Disordered" evidence="2">
    <location>
        <begin position="537"/>
        <end position="556"/>
    </location>
</feature>
<feature type="compositionally biased region" description="Basic and acidic residues" evidence="2">
    <location>
        <begin position="679"/>
        <end position="688"/>
    </location>
</feature>
<dbReference type="Proteomes" id="UP000198418">
    <property type="component" value="Unassembled WGS sequence"/>
</dbReference>
<feature type="transmembrane region" description="Helical" evidence="3">
    <location>
        <begin position="163"/>
        <end position="181"/>
    </location>
</feature>
<evidence type="ECO:0000256" key="2">
    <source>
        <dbReference type="SAM" id="MobiDB-lite"/>
    </source>
</evidence>
<feature type="compositionally biased region" description="Basic and acidic residues" evidence="2">
    <location>
        <begin position="620"/>
        <end position="635"/>
    </location>
</feature>
<feature type="region of interest" description="Disordered" evidence="2">
    <location>
        <begin position="620"/>
        <end position="785"/>
    </location>
</feature>
<dbReference type="Pfam" id="PF13779">
    <property type="entry name" value="DUF4175"/>
    <property type="match status" value="1"/>
</dbReference>
<evidence type="ECO:0000256" key="3">
    <source>
        <dbReference type="SAM" id="Phobius"/>
    </source>
</evidence>
<feature type="compositionally biased region" description="Basic and acidic residues" evidence="2">
    <location>
        <begin position="697"/>
        <end position="720"/>
    </location>
</feature>
<keyword evidence="3" id="KW-1133">Transmembrane helix</keyword>
<sequence length="818" mass="87999">MNSEQGDDLRAARDVRSARTRLNLLTFLTQLTLFLDSLAALLAPAVAVAVGFAALSWTGLWLDAPPAGRIVGGLALGALLLAALARLRHLRWISRSEARAVLDRGREDAPADALADVLANADQSPSGGPTSLLWAAHLRRARRKIGRLRAPLPAPRPFAHDPFGLGALAVLALCATAFVAGPEKYIRLAAAFDWRAFSSGAGARVDLWIDPPRYTGKPPLVLTLNQPGEQSLSAPVGSLVAARGAPGALGLTASDGLEPAPAKGDERHFLLRGDARLALSGPASGTFAIHAEPDKPPTIAVVGDIKVNARGSFTLTYRIADDYGARDARIAARPLETPGRALEAPPQAALDLPAEPGGLGEARTTLDWSDSPYAGRPVELRLSVHDEAGQEGEAVIGPIVLPAKPLKNPLALALAEQRQNLALNADRRAPTLLALEALDFAPDLFTPKLGVHLGLRYGLTALRRARNDADLREVADHLWAMALQIEDGEMSQAERDLRAAEKALRDAMKAGAPKEEIDRLARDLQKAMENFLAEMANRAQHRQGESQTGEGQSVSPEDFQKMLEQMKKAMEDGDMETAQALLDQMQSLLENLQNAEGGPSQKSRSRQARRDLDRLMREQQRLRDETADQERRKDQLGSPGQMAQPGEDQKQGQKPGQKSGKGKGDKPGTGDALEQRQGQLRDKLDALRRGAPGMDGKAADGLKQAEEAMKGAEEALKQGDDGQAMAEQQRALDRMGQSAGELAKGEKDGDSQEAGGQKRGGRDRNGEGPFDNAQRGDGVKATAAQRARRILDELRQRLSDPSRAQEELDYLERLIRPN</sequence>
<dbReference type="EMBL" id="FYDG01000002">
    <property type="protein sequence ID" value="SNB64423.1"/>
    <property type="molecule type" value="Genomic_DNA"/>
</dbReference>
<proteinExistence type="predicted"/>
<keyword evidence="3" id="KW-0472">Membrane</keyword>
<evidence type="ECO:0000313" key="4">
    <source>
        <dbReference type="EMBL" id="SNB64423.1"/>
    </source>
</evidence>
<dbReference type="InterPro" id="IPR012683">
    <property type="entry name" value="CHP02302_TM"/>
</dbReference>
<feature type="transmembrane region" description="Helical" evidence="3">
    <location>
        <begin position="22"/>
        <end position="55"/>
    </location>
</feature>
<protein>
    <submittedName>
        <fullName evidence="4">TIGR02302 family protein</fullName>
    </submittedName>
</protein>
<reference evidence="5" key="1">
    <citation type="submission" date="2017-06" db="EMBL/GenBank/DDBJ databases">
        <authorList>
            <person name="Varghese N."/>
            <person name="Submissions S."/>
        </authorList>
    </citation>
    <scope>NUCLEOTIDE SEQUENCE [LARGE SCALE GENOMIC DNA]</scope>
    <source>
        <strain evidence="5">DSM 137</strain>
    </source>
</reference>
<dbReference type="RefSeq" id="WP_088519584.1">
    <property type="nucleotide sequence ID" value="NZ_FYDG01000002.1"/>
</dbReference>
<feature type="compositionally biased region" description="Polar residues" evidence="2">
    <location>
        <begin position="545"/>
        <end position="555"/>
    </location>
</feature>
<accession>A0A212QXZ9</accession>
<organism evidence="4 5">
    <name type="scientific">Rhodoblastus acidophilus</name>
    <name type="common">Rhodopseudomonas acidophila</name>
    <dbReference type="NCBI Taxonomy" id="1074"/>
    <lineage>
        <taxon>Bacteria</taxon>
        <taxon>Pseudomonadati</taxon>
        <taxon>Pseudomonadota</taxon>
        <taxon>Alphaproteobacteria</taxon>
        <taxon>Hyphomicrobiales</taxon>
        <taxon>Rhodoblastaceae</taxon>
        <taxon>Rhodoblastus</taxon>
    </lineage>
</organism>
<dbReference type="AlphaFoldDB" id="A0A212QXZ9"/>
<evidence type="ECO:0000256" key="1">
    <source>
        <dbReference type="SAM" id="Coils"/>
    </source>
</evidence>
<keyword evidence="5" id="KW-1185">Reference proteome</keyword>
<dbReference type="OrthoDB" id="8477685at2"/>
<keyword evidence="1" id="KW-0175">Coiled coil</keyword>